<evidence type="ECO:0000313" key="2">
    <source>
        <dbReference type="EMBL" id="CRZ03271.1"/>
    </source>
</evidence>
<feature type="non-terminal residue" evidence="2">
    <location>
        <position position="104"/>
    </location>
</feature>
<dbReference type="AlphaFoldDB" id="A0A0H5QPH8"/>
<keyword evidence="1" id="KW-0472">Membrane</keyword>
<feature type="transmembrane region" description="Helical" evidence="1">
    <location>
        <begin position="66"/>
        <end position="89"/>
    </location>
</feature>
<dbReference type="EMBL" id="HACM01002829">
    <property type="protein sequence ID" value="CRZ03271.1"/>
    <property type="molecule type" value="Transcribed_RNA"/>
</dbReference>
<evidence type="ECO:0000256" key="1">
    <source>
        <dbReference type="SAM" id="Phobius"/>
    </source>
</evidence>
<reference evidence="2" key="1">
    <citation type="submission" date="2015-04" db="EMBL/GenBank/DDBJ databases">
        <title>The genome sequence of the plant pathogenic Rhizarian Plasmodiophora brassicae reveals insights in its biotrophic life cycle and the origin of chitin synthesis.</title>
        <authorList>
            <person name="Schwelm A."/>
            <person name="Fogelqvist J."/>
            <person name="Knaust A."/>
            <person name="Julke S."/>
            <person name="Lilja T."/>
            <person name="Dhandapani V."/>
            <person name="Bonilla-Rosso G."/>
            <person name="Karlsson M."/>
            <person name="Shevchenko A."/>
            <person name="Choi S.R."/>
            <person name="Kim H.G."/>
            <person name="Park J.Y."/>
            <person name="Lim Y.P."/>
            <person name="Ludwig-Muller J."/>
            <person name="Dixelius C."/>
        </authorList>
    </citation>
    <scope>NUCLEOTIDE SEQUENCE</scope>
    <source>
        <tissue evidence="2">Potato root galls</tissue>
    </source>
</reference>
<accession>A0A0H5QPH8</accession>
<sequence>MCVYICSAKTSLTCQNRNQQHKELLALETLSVCSIWCFIRALVLIHEGNIEHSFAGRVGNVLKMTLSSLNSICLVFCCWFLILPCTLFYSAKGCSSDTCIGTFL</sequence>
<keyword evidence="1" id="KW-1133">Transmembrane helix</keyword>
<keyword evidence="1" id="KW-0812">Transmembrane</keyword>
<organism evidence="2">
    <name type="scientific">Spongospora subterranea</name>
    <dbReference type="NCBI Taxonomy" id="70186"/>
    <lineage>
        <taxon>Eukaryota</taxon>
        <taxon>Sar</taxon>
        <taxon>Rhizaria</taxon>
        <taxon>Endomyxa</taxon>
        <taxon>Phytomyxea</taxon>
        <taxon>Plasmodiophorida</taxon>
        <taxon>Plasmodiophoridae</taxon>
        <taxon>Spongospora</taxon>
    </lineage>
</organism>
<feature type="transmembrane region" description="Helical" evidence="1">
    <location>
        <begin position="25"/>
        <end position="46"/>
    </location>
</feature>
<name>A0A0H5QPH8_9EUKA</name>
<protein>
    <submittedName>
        <fullName evidence="2">Uncharacterized protein</fullName>
    </submittedName>
</protein>
<proteinExistence type="predicted"/>